<keyword evidence="3" id="KW-0560">Oxidoreductase</keyword>
<dbReference type="GO" id="GO:0051213">
    <property type="term" value="F:dioxygenase activity"/>
    <property type="evidence" value="ECO:0007669"/>
    <property type="project" value="UniProtKB-KW"/>
</dbReference>
<protein>
    <submittedName>
        <fullName evidence="7">Aromatic ring-hydroxylating dioxygenase subunit alpha</fullName>
    </submittedName>
</protein>
<dbReference type="CDD" id="cd08878">
    <property type="entry name" value="RHO_alpha_C_DMO-like"/>
    <property type="match status" value="1"/>
</dbReference>
<dbReference type="PROSITE" id="PS51296">
    <property type="entry name" value="RIESKE"/>
    <property type="match status" value="1"/>
</dbReference>
<evidence type="ECO:0000256" key="2">
    <source>
        <dbReference type="ARBA" id="ARBA00022723"/>
    </source>
</evidence>
<accession>A0A5R9A7G3</accession>
<sequence>MSYLRNTWYAAAWDTEVEPGQLFPRTLLDEPVLLYRDSQGIAQAIGNRCPHRFAPLHMGCLKGDEVQCAYHGLRFDSSGACTHNPHGDGVIPRAAKVRAYPLVERHSLLWIWMGEPALADPQRIPDFSCMDAEHWFVGKGYLHAKANYVLETDNIMDLSHVEFLHPATLGGEGVKSAITSVEQEGDSVWSNRQTVAEIMPDFLYQAMNIPHGTPVDRWIDVRWDAPANMLLYAGAVPTGRPRSEGVNNPIPHLFTPETGKTTHYWFAMCFPKAMGPMGEQLAREQVEAIRRPFATEDLPMLEAQQEMMGDAEFWSLKPVLLVGDAGAIRARRVLDRLIAEERTAAEVAKEAGHA</sequence>
<reference evidence="7 8" key="1">
    <citation type="submission" date="2019-05" db="EMBL/GenBank/DDBJ databases">
        <authorList>
            <person name="Moore K."/>
            <person name="O'Neill P."/>
            <person name="Farbos A."/>
            <person name="Studholme D.J."/>
        </authorList>
    </citation>
    <scope>NUCLEOTIDE SEQUENCE [LARGE SCALE GENOMIC DNA]</scope>
    <source>
        <strain evidence="7 8">DSM 9128</strain>
    </source>
</reference>
<dbReference type="SUPFAM" id="SSF50022">
    <property type="entry name" value="ISP domain"/>
    <property type="match status" value="1"/>
</dbReference>
<dbReference type="PANTHER" id="PTHR21266">
    <property type="entry name" value="IRON-SULFUR DOMAIN CONTAINING PROTEIN"/>
    <property type="match status" value="1"/>
</dbReference>
<dbReference type="InterPro" id="IPR036922">
    <property type="entry name" value="Rieske_2Fe-2S_sf"/>
</dbReference>
<dbReference type="GO" id="GO:0051537">
    <property type="term" value="F:2 iron, 2 sulfur cluster binding"/>
    <property type="evidence" value="ECO:0007669"/>
    <property type="project" value="UniProtKB-KW"/>
</dbReference>
<keyword evidence="4" id="KW-0408">Iron</keyword>
<dbReference type="PANTHER" id="PTHR21266:SF60">
    <property type="entry name" value="3-KETOSTEROID-9-ALPHA-MONOOXYGENASE, OXYGENASE COMPONENT"/>
    <property type="match status" value="1"/>
</dbReference>
<dbReference type="InterPro" id="IPR044043">
    <property type="entry name" value="VanA_C_cat"/>
</dbReference>
<evidence type="ECO:0000256" key="4">
    <source>
        <dbReference type="ARBA" id="ARBA00023004"/>
    </source>
</evidence>
<dbReference type="Gene3D" id="2.102.10.10">
    <property type="entry name" value="Rieske [2Fe-2S] iron-sulphur domain"/>
    <property type="match status" value="1"/>
</dbReference>
<dbReference type="Pfam" id="PF19112">
    <property type="entry name" value="VanA_C"/>
    <property type="match status" value="1"/>
</dbReference>
<proteinExistence type="predicted"/>
<dbReference type="Gene3D" id="3.90.380.10">
    <property type="entry name" value="Naphthalene 1,2-dioxygenase Alpha Subunit, Chain A, domain 1"/>
    <property type="match status" value="1"/>
</dbReference>
<keyword evidence="7" id="KW-0223">Dioxygenase</keyword>
<dbReference type="Pfam" id="PF00355">
    <property type="entry name" value="Rieske"/>
    <property type="match status" value="1"/>
</dbReference>
<name>A0A5R9A7G3_PSENT</name>
<reference evidence="8" key="2">
    <citation type="submission" date="2019-06" db="EMBL/GenBank/DDBJ databases">
        <title>AzeR, a transcriptional regulator that responds to azelaic acid in Pseudomonas nitroreducens.</title>
        <authorList>
            <person name="Bez C."/>
            <person name="Javvadi S.G."/>
            <person name="Bertani I."/>
            <person name="Devescovi G."/>
            <person name="Studholme D.J."/>
            <person name="Geller A."/>
            <person name="Levy A."/>
            <person name="Venturi V."/>
        </authorList>
    </citation>
    <scope>NUCLEOTIDE SEQUENCE [LARGE SCALE GENOMIC DNA]</scope>
    <source>
        <strain evidence="8">DSM 9128</strain>
    </source>
</reference>
<keyword evidence="1" id="KW-0001">2Fe-2S</keyword>
<dbReference type="AlphaFoldDB" id="A0A5R9A7G3"/>
<dbReference type="EMBL" id="VASG01000004">
    <property type="protein sequence ID" value="TLP73955.1"/>
    <property type="molecule type" value="Genomic_DNA"/>
</dbReference>
<comment type="caution">
    <text evidence="7">The sequence shown here is derived from an EMBL/GenBank/DDBJ whole genome shotgun (WGS) entry which is preliminary data.</text>
</comment>
<dbReference type="GO" id="GO:0046872">
    <property type="term" value="F:metal ion binding"/>
    <property type="evidence" value="ECO:0007669"/>
    <property type="project" value="UniProtKB-KW"/>
</dbReference>
<dbReference type="InterPro" id="IPR050584">
    <property type="entry name" value="Cholesterol_7-desaturase"/>
</dbReference>
<dbReference type="InterPro" id="IPR017941">
    <property type="entry name" value="Rieske_2Fe-2S"/>
</dbReference>
<evidence type="ECO:0000313" key="7">
    <source>
        <dbReference type="EMBL" id="TLP73955.1"/>
    </source>
</evidence>
<keyword evidence="5" id="KW-0411">Iron-sulfur</keyword>
<dbReference type="SUPFAM" id="SSF55961">
    <property type="entry name" value="Bet v1-like"/>
    <property type="match status" value="1"/>
</dbReference>
<evidence type="ECO:0000256" key="3">
    <source>
        <dbReference type="ARBA" id="ARBA00023002"/>
    </source>
</evidence>
<feature type="domain" description="Rieske" evidence="6">
    <location>
        <begin position="8"/>
        <end position="111"/>
    </location>
</feature>
<organism evidence="7 8">
    <name type="scientific">Pseudomonas nitroreducens</name>
    <dbReference type="NCBI Taxonomy" id="46680"/>
    <lineage>
        <taxon>Bacteria</taxon>
        <taxon>Pseudomonadati</taxon>
        <taxon>Pseudomonadota</taxon>
        <taxon>Gammaproteobacteria</taxon>
        <taxon>Pseudomonadales</taxon>
        <taxon>Pseudomonadaceae</taxon>
        <taxon>Pseudomonas</taxon>
    </lineage>
</organism>
<keyword evidence="2" id="KW-0479">Metal-binding</keyword>
<evidence type="ECO:0000256" key="5">
    <source>
        <dbReference type="ARBA" id="ARBA00023014"/>
    </source>
</evidence>
<evidence type="ECO:0000256" key="1">
    <source>
        <dbReference type="ARBA" id="ARBA00022714"/>
    </source>
</evidence>
<dbReference type="Proteomes" id="UP000307510">
    <property type="component" value="Unassembled WGS sequence"/>
</dbReference>
<dbReference type="RefSeq" id="WP_138214892.1">
    <property type="nucleotide sequence ID" value="NZ_VASG01000004.1"/>
</dbReference>
<gene>
    <name evidence="7" type="ORF">FEA48_15780</name>
</gene>
<evidence type="ECO:0000259" key="6">
    <source>
        <dbReference type="PROSITE" id="PS51296"/>
    </source>
</evidence>
<evidence type="ECO:0000313" key="8">
    <source>
        <dbReference type="Proteomes" id="UP000307510"/>
    </source>
</evidence>